<evidence type="ECO:0000256" key="1">
    <source>
        <dbReference type="SAM" id="MobiDB-lite"/>
    </source>
</evidence>
<dbReference type="WBParaSite" id="TCONS_00002149.p1">
    <property type="protein sequence ID" value="TCONS_00002149.p1"/>
    <property type="gene ID" value="XLOC_002044"/>
</dbReference>
<evidence type="ECO:0000313" key="2">
    <source>
        <dbReference type="Proteomes" id="UP000035681"/>
    </source>
</evidence>
<accession>A0AAF5CUU9</accession>
<keyword evidence="2" id="KW-1185">Reference proteome</keyword>
<feature type="compositionally biased region" description="Basic and acidic residues" evidence="1">
    <location>
        <begin position="51"/>
        <end position="60"/>
    </location>
</feature>
<proteinExistence type="predicted"/>
<protein>
    <submittedName>
        <fullName evidence="3">Uncharacterized protein</fullName>
    </submittedName>
</protein>
<organism evidence="2 3">
    <name type="scientific">Strongyloides stercoralis</name>
    <name type="common">Threadworm</name>
    <dbReference type="NCBI Taxonomy" id="6248"/>
    <lineage>
        <taxon>Eukaryota</taxon>
        <taxon>Metazoa</taxon>
        <taxon>Ecdysozoa</taxon>
        <taxon>Nematoda</taxon>
        <taxon>Chromadorea</taxon>
        <taxon>Rhabditida</taxon>
        <taxon>Tylenchina</taxon>
        <taxon>Panagrolaimomorpha</taxon>
        <taxon>Strongyloidoidea</taxon>
        <taxon>Strongyloididae</taxon>
        <taxon>Strongyloides</taxon>
    </lineage>
</organism>
<evidence type="ECO:0000313" key="3">
    <source>
        <dbReference type="WBParaSite" id="TCONS_00002149.p1"/>
    </source>
</evidence>
<dbReference type="Proteomes" id="UP000035681">
    <property type="component" value="Unplaced"/>
</dbReference>
<sequence>MAVGQMKIKIPIGILKEAQSSQVKRKLSQVKRTKEEEEEEEEEKVEEEEKEEGRKEKHEEEKEEEEEEEEEEEGIYISICFETYDCKPTTFYFRHTLQD</sequence>
<feature type="compositionally biased region" description="Acidic residues" evidence="1">
    <location>
        <begin position="61"/>
        <end position="74"/>
    </location>
</feature>
<name>A0AAF5CUU9_STRER</name>
<dbReference type="AlphaFoldDB" id="A0AAF5CUU9"/>
<reference evidence="3" key="1">
    <citation type="submission" date="2024-02" db="UniProtKB">
        <authorList>
            <consortium name="WormBaseParasite"/>
        </authorList>
    </citation>
    <scope>IDENTIFICATION</scope>
</reference>
<feature type="region of interest" description="Disordered" evidence="1">
    <location>
        <begin position="19"/>
        <end position="75"/>
    </location>
</feature>
<feature type="compositionally biased region" description="Acidic residues" evidence="1">
    <location>
        <begin position="36"/>
        <end position="50"/>
    </location>
</feature>